<sequence length="176" mass="19561">MPSRKTITRRVFIASAVLAGTALALLPQGAKTAIKIDLFKTLEAVQEVLFPRGLAAPSAIEFGATAYLANVSTHSSFLASDLRFLKHGAQELMNEYNNFLTLNPQEQDETLREFVNEHEVGENWVSFVLYFTIEALLSDPIYGGNKNESGWRWLNHKAGLPQPKVPYAQNLKGEVI</sequence>
<proteinExistence type="predicted"/>
<reference evidence="2" key="1">
    <citation type="submission" date="2020-01" db="EMBL/GenBank/DDBJ databases">
        <authorList>
            <person name="Meier V. D."/>
            <person name="Meier V D."/>
        </authorList>
    </citation>
    <scope>NUCLEOTIDE SEQUENCE</scope>
    <source>
        <strain evidence="2">HLG_WM_MAG_03</strain>
    </source>
</reference>
<dbReference type="InterPro" id="IPR027056">
    <property type="entry name" value="Gluconate_2DH_su3"/>
</dbReference>
<evidence type="ECO:0008006" key="3">
    <source>
        <dbReference type="Google" id="ProtNLM"/>
    </source>
</evidence>
<dbReference type="EMBL" id="CACVAR010000034">
    <property type="protein sequence ID" value="CAA6799205.1"/>
    <property type="molecule type" value="Genomic_DNA"/>
</dbReference>
<feature type="signal peptide" evidence="1">
    <location>
        <begin position="1"/>
        <end position="24"/>
    </location>
</feature>
<keyword evidence="1" id="KW-0732">Signal</keyword>
<dbReference type="AlphaFoldDB" id="A0A6S6RSQ1"/>
<organism evidence="2">
    <name type="scientific">uncultured Sulfurovum sp</name>
    <dbReference type="NCBI Taxonomy" id="269237"/>
    <lineage>
        <taxon>Bacteria</taxon>
        <taxon>Pseudomonadati</taxon>
        <taxon>Campylobacterota</taxon>
        <taxon>Epsilonproteobacteria</taxon>
        <taxon>Campylobacterales</taxon>
        <taxon>Sulfurovaceae</taxon>
        <taxon>Sulfurovum</taxon>
        <taxon>environmental samples</taxon>
    </lineage>
</organism>
<dbReference type="InterPro" id="IPR006311">
    <property type="entry name" value="TAT_signal"/>
</dbReference>
<evidence type="ECO:0000256" key="1">
    <source>
        <dbReference type="SAM" id="SignalP"/>
    </source>
</evidence>
<dbReference type="Pfam" id="PF13618">
    <property type="entry name" value="Gluconate_2-dh3"/>
    <property type="match status" value="1"/>
</dbReference>
<feature type="chain" id="PRO_5028041794" description="Gluconate 2-dehydrogenase subunit 3 family protein" evidence="1">
    <location>
        <begin position="25"/>
        <end position="176"/>
    </location>
</feature>
<protein>
    <recommendedName>
        <fullName evidence="3">Gluconate 2-dehydrogenase subunit 3 family protein</fullName>
    </recommendedName>
</protein>
<evidence type="ECO:0000313" key="2">
    <source>
        <dbReference type="EMBL" id="CAA6799205.1"/>
    </source>
</evidence>
<accession>A0A6S6RSQ1</accession>
<gene>
    <name evidence="2" type="ORF">HELGO_WM29968</name>
</gene>
<dbReference type="PROSITE" id="PS51318">
    <property type="entry name" value="TAT"/>
    <property type="match status" value="1"/>
</dbReference>
<name>A0A6S6RSQ1_9BACT</name>